<accession>A0A0C4JN18</accession>
<evidence type="ECO:0000256" key="2">
    <source>
        <dbReference type="RuleBase" id="RU004328"/>
    </source>
</evidence>
<feature type="chain" id="PRO_5002183301" evidence="3">
    <location>
        <begin position="20"/>
        <end position="293"/>
    </location>
</feature>
<dbReference type="RefSeq" id="WP_107291789.1">
    <property type="nucleotide sequence ID" value="NZ_KC687076.1"/>
</dbReference>
<dbReference type="GO" id="GO:0003723">
    <property type="term" value="F:RNA binding"/>
    <property type="evidence" value="ECO:0007669"/>
    <property type="project" value="InterPro"/>
</dbReference>
<dbReference type="EMBL" id="KC687076">
    <property type="protein sequence ID" value="AHA59197.1"/>
    <property type="molecule type" value="Genomic_DNA"/>
</dbReference>
<reference evidence="4" key="1">
    <citation type="submission" date="2013-11" db="EMBL/GenBank/DDBJ databases">
        <title>Complete genome sequence of the lipase-producing bacterium Photobacterium gaetbulicola Gung47.</title>
        <authorList>
            <person name="Kim Y.-O."/>
        </authorList>
    </citation>
    <scope>NUCLEOTIDE SEQUENCE</scope>
    <source>
        <strain evidence="4">Gung47</strain>
        <plasmid evidence="4">unnamed</plasmid>
    </source>
</reference>
<feature type="signal peptide" evidence="3">
    <location>
        <begin position="1"/>
        <end position="19"/>
    </location>
</feature>
<gene>
    <name evidence="4" type="ORF">H744_p0140</name>
</gene>
<dbReference type="InterPro" id="IPR001568">
    <property type="entry name" value="RNase_T2-like"/>
</dbReference>
<dbReference type="GO" id="GO:0033897">
    <property type="term" value="F:ribonuclease T2 activity"/>
    <property type="evidence" value="ECO:0007669"/>
    <property type="project" value="InterPro"/>
</dbReference>
<keyword evidence="4" id="KW-0614">Plasmid</keyword>
<organism evidence="4">
    <name type="scientific">Photobacterium gaetbulicola Gung47</name>
    <dbReference type="NCBI Taxonomy" id="658445"/>
    <lineage>
        <taxon>Bacteria</taxon>
        <taxon>Pseudomonadati</taxon>
        <taxon>Pseudomonadota</taxon>
        <taxon>Gammaproteobacteria</taxon>
        <taxon>Vibrionales</taxon>
        <taxon>Vibrionaceae</taxon>
        <taxon>Photobacterium</taxon>
    </lineage>
</organism>
<dbReference type="PANTHER" id="PTHR11240">
    <property type="entry name" value="RIBONUCLEASE T2"/>
    <property type="match status" value="1"/>
</dbReference>
<dbReference type="PANTHER" id="PTHR11240:SF22">
    <property type="entry name" value="RIBONUCLEASE T2"/>
    <property type="match status" value="1"/>
</dbReference>
<protein>
    <submittedName>
        <fullName evidence="4">Putative ribonuclease T2</fullName>
    </submittedName>
</protein>
<evidence type="ECO:0000313" key="4">
    <source>
        <dbReference type="EMBL" id="AHA59197.1"/>
    </source>
</evidence>
<dbReference type="Pfam" id="PF00445">
    <property type="entry name" value="Ribonuclease_T2"/>
    <property type="match status" value="1"/>
</dbReference>
<dbReference type="InterPro" id="IPR036430">
    <property type="entry name" value="RNase_T2-like_sf"/>
</dbReference>
<geneLocation type="plasmid" evidence="4">
    <name>unnamed</name>
</geneLocation>
<dbReference type="InterPro" id="IPR018188">
    <property type="entry name" value="RNase_T2_His_AS_1"/>
</dbReference>
<dbReference type="GO" id="GO:0006401">
    <property type="term" value="P:RNA catabolic process"/>
    <property type="evidence" value="ECO:0007669"/>
    <property type="project" value="UniProtKB-ARBA"/>
</dbReference>
<dbReference type="AlphaFoldDB" id="A0A0C4JN18"/>
<dbReference type="PROSITE" id="PS00530">
    <property type="entry name" value="RNASE_T2_1"/>
    <property type="match status" value="1"/>
</dbReference>
<name>A0A0C4JN18_9GAMM</name>
<dbReference type="SUPFAM" id="SSF55895">
    <property type="entry name" value="Ribonuclease Rh-like"/>
    <property type="match status" value="1"/>
</dbReference>
<sequence length="293" mass="33418">MKTWLTLLFILAVPTAATAASFTATEQCPHSQKLKELSSTSSLPTLTIGTTYEALTYNTTKEEFIWIKVPGLGSRWTYARCGSAEGEIGHNNTVKKTEHTPGEFDYYKLAISYSPEFCISKDDYKQDQCSRDWIVHGLWPQYYDSTEKGYPLECATLPDAFDEIDTAMVWQYMPSDFLIGHEWKRHGTCSGLKRSEYFALTEKLWQTLTLPRLQHRQYSAKELKGHIIAPNKQLNSEMIEIACDENRSFRKASNDTLDEIRICFDRSGEPMACTEHEQSCSTERIMVRTIAGG</sequence>
<evidence type="ECO:0000256" key="3">
    <source>
        <dbReference type="SAM" id="SignalP"/>
    </source>
</evidence>
<keyword evidence="3" id="KW-0732">Signal</keyword>
<comment type="similarity">
    <text evidence="1 2">Belongs to the RNase T2 family.</text>
</comment>
<evidence type="ECO:0000256" key="1">
    <source>
        <dbReference type="ARBA" id="ARBA00007469"/>
    </source>
</evidence>
<dbReference type="Gene3D" id="3.90.730.10">
    <property type="entry name" value="Ribonuclease T2-like"/>
    <property type="match status" value="1"/>
</dbReference>
<proteinExistence type="inferred from homology"/>